<proteinExistence type="predicted"/>
<protein>
    <submittedName>
        <fullName evidence="2">Uncharacterized protein</fullName>
    </submittedName>
</protein>
<sequence>MSASALPRRTLRSGKEFSAFDLALAVCVDFDTPKCLQWRLSEQEHTGIVHEPEDVCSLDLAGLSLLPGIDTADDQLPTLSPAPNLGEGSSSSHSLAPPSAPSPRPPRPLPDSLSAKERNKLKSRARRDKKRDQDQQASVRPTRKAVHQKRMSEAKSSYLEVYHDANGLPHSIPAWIGNRGAEGLEFVFPDGSPASGVDRGMGGRLYSQEEVDALTGTKGFAYIAWLGLLTIAILDSRRRVIALLGGAPQGAEDWAQVTERASQRMHEQIGRLSVSPEKLNHRRAQTPYAPVSRGLSYGGGQTRIIGWTNHKYTFTSNICTVNNRDPPVLFLLWAPKLYSFYQKAREALESERSILRWNFVKTVFAACTFNFGPQAITRSHLDFANLSWGWCAVTALGWFDPDLGGHLILWDLRLVIRFPPGSTIFIPSVLIRHSNIPIRPHEIRSSFTQYTAGGLFRWIRNGFMTDDEYERKASASDKAARVAEVKTRWEQGMDMFSKIDEL</sequence>
<comment type="caution">
    <text evidence="2">The sequence shown here is derived from an EMBL/GenBank/DDBJ whole genome shotgun (WGS) entry which is preliminary data.</text>
</comment>
<name>A0AAD7EEZ8_9AGAR</name>
<accession>A0AAD7EEZ8</accession>
<feature type="compositionally biased region" description="Pro residues" evidence="1">
    <location>
        <begin position="98"/>
        <end position="109"/>
    </location>
</feature>
<reference evidence="2" key="1">
    <citation type="submission" date="2023-03" db="EMBL/GenBank/DDBJ databases">
        <title>Massive genome expansion in bonnet fungi (Mycena s.s.) driven by repeated elements and novel gene families across ecological guilds.</title>
        <authorList>
            <consortium name="Lawrence Berkeley National Laboratory"/>
            <person name="Harder C.B."/>
            <person name="Miyauchi S."/>
            <person name="Viragh M."/>
            <person name="Kuo A."/>
            <person name="Thoen E."/>
            <person name="Andreopoulos B."/>
            <person name="Lu D."/>
            <person name="Skrede I."/>
            <person name="Drula E."/>
            <person name="Henrissat B."/>
            <person name="Morin E."/>
            <person name="Kohler A."/>
            <person name="Barry K."/>
            <person name="LaButti K."/>
            <person name="Morin E."/>
            <person name="Salamov A."/>
            <person name="Lipzen A."/>
            <person name="Mereny Z."/>
            <person name="Hegedus B."/>
            <person name="Baldrian P."/>
            <person name="Stursova M."/>
            <person name="Weitz H."/>
            <person name="Taylor A."/>
            <person name="Grigoriev I.V."/>
            <person name="Nagy L.G."/>
            <person name="Martin F."/>
            <person name="Kauserud H."/>
        </authorList>
    </citation>
    <scope>NUCLEOTIDE SEQUENCE</scope>
    <source>
        <strain evidence="2">CBHHK002</strain>
    </source>
</reference>
<evidence type="ECO:0000313" key="3">
    <source>
        <dbReference type="Proteomes" id="UP001218218"/>
    </source>
</evidence>
<keyword evidence="3" id="KW-1185">Reference proteome</keyword>
<dbReference type="AlphaFoldDB" id="A0AAD7EEZ8"/>
<feature type="region of interest" description="Disordered" evidence="1">
    <location>
        <begin position="72"/>
        <end position="150"/>
    </location>
</feature>
<evidence type="ECO:0000313" key="2">
    <source>
        <dbReference type="EMBL" id="KAJ7315100.1"/>
    </source>
</evidence>
<organism evidence="2 3">
    <name type="scientific">Mycena albidolilacea</name>
    <dbReference type="NCBI Taxonomy" id="1033008"/>
    <lineage>
        <taxon>Eukaryota</taxon>
        <taxon>Fungi</taxon>
        <taxon>Dikarya</taxon>
        <taxon>Basidiomycota</taxon>
        <taxon>Agaricomycotina</taxon>
        <taxon>Agaricomycetes</taxon>
        <taxon>Agaricomycetidae</taxon>
        <taxon>Agaricales</taxon>
        <taxon>Marasmiineae</taxon>
        <taxon>Mycenaceae</taxon>
        <taxon>Mycena</taxon>
    </lineage>
</organism>
<dbReference type="Proteomes" id="UP001218218">
    <property type="component" value="Unassembled WGS sequence"/>
</dbReference>
<dbReference type="EMBL" id="JARIHO010000063">
    <property type="protein sequence ID" value="KAJ7315100.1"/>
    <property type="molecule type" value="Genomic_DNA"/>
</dbReference>
<dbReference type="Gene3D" id="3.60.130.30">
    <property type="match status" value="1"/>
</dbReference>
<gene>
    <name evidence="2" type="ORF">DFH08DRAFT_790415</name>
</gene>
<evidence type="ECO:0000256" key="1">
    <source>
        <dbReference type="SAM" id="MobiDB-lite"/>
    </source>
</evidence>